<keyword evidence="5" id="KW-0472">Membrane</keyword>
<dbReference type="AlphaFoldDB" id="A0A495WHG1"/>
<proteinExistence type="predicted"/>
<dbReference type="Gene3D" id="3.40.50.360">
    <property type="match status" value="1"/>
</dbReference>
<dbReference type="GO" id="GO:0050660">
    <property type="term" value="F:flavin adenine dinucleotide binding"/>
    <property type="evidence" value="ECO:0007669"/>
    <property type="project" value="TreeGrafter"/>
</dbReference>
<evidence type="ECO:0000256" key="4">
    <source>
        <dbReference type="ARBA" id="ARBA00023797"/>
    </source>
</evidence>
<organism evidence="8 9">
    <name type="scientific">Azonexus fungiphilus</name>
    <dbReference type="NCBI Taxonomy" id="146940"/>
    <lineage>
        <taxon>Bacteria</taxon>
        <taxon>Pseudomonadati</taxon>
        <taxon>Pseudomonadota</taxon>
        <taxon>Betaproteobacteria</taxon>
        <taxon>Rhodocyclales</taxon>
        <taxon>Azonexaceae</taxon>
        <taxon>Azonexus</taxon>
    </lineage>
</organism>
<evidence type="ECO:0000256" key="1">
    <source>
        <dbReference type="ARBA" id="ARBA00022630"/>
    </source>
</evidence>
<sequence length="452" mass="48235">MPFSIDPARGLAAAGVLAAYAGLCAGVWWRERRRQAARRGSGGAGAGLLVAYASQTGFAEELAGEALAVFTAAGIAAEICPLGEVDRQRLLRSRQVLFIVATAGEGDPPDSALQFARSLLGQRLPLGDLHYGLLALGDSDYRQFCGFGRLLGRWLEACGATPLFAPIEVDRAAPAALASWRQQLAHLAGTADVPDWQAPAFADWQLLARRQLNPGSTGAPLFHLEFAPAGGQPLPDWQAGDLAQVLAPGDPSRPRDYSLASIPGDGRVHLLVRLQRDADGRSGVASGWLCEQLAPGQCAALRLRPHRNFRLGDNAGRPLILIGSGSGMAGLRAHLRARAAAGDGRNWLIFGERNAATDFLYRDEIAAWQQADLIVRADFAFSRDQSEKIYVQDCLLRAADSLRDWVAGGAAIYVCGSARGMGAAVDAAMTTIFGAEQRAVLLGEGRYRRDIY</sequence>
<dbReference type="GO" id="GO:0010181">
    <property type="term" value="F:FMN binding"/>
    <property type="evidence" value="ECO:0007669"/>
    <property type="project" value="InterPro"/>
</dbReference>
<dbReference type="Proteomes" id="UP000270626">
    <property type="component" value="Unassembled WGS sequence"/>
</dbReference>
<dbReference type="PANTHER" id="PTHR19384">
    <property type="entry name" value="NITRIC OXIDE SYNTHASE-RELATED"/>
    <property type="match status" value="1"/>
</dbReference>
<dbReference type="InterPro" id="IPR039261">
    <property type="entry name" value="FNR_nucleotide-bd"/>
</dbReference>
<feature type="domain" description="FAD-binding FR-type" evidence="7">
    <location>
        <begin position="199"/>
        <end position="312"/>
    </location>
</feature>
<dbReference type="RefSeq" id="WP_121457541.1">
    <property type="nucleotide sequence ID" value="NZ_RBXP01000013.1"/>
</dbReference>
<dbReference type="PROSITE" id="PS50902">
    <property type="entry name" value="FLAVODOXIN_LIKE"/>
    <property type="match status" value="1"/>
</dbReference>
<dbReference type="InterPro" id="IPR017927">
    <property type="entry name" value="FAD-bd_FR_type"/>
</dbReference>
<reference evidence="8 9" key="1">
    <citation type="submission" date="2018-10" db="EMBL/GenBank/DDBJ databases">
        <title>Genomic Encyclopedia of Type Strains, Phase IV (KMG-IV): sequencing the most valuable type-strain genomes for metagenomic binning, comparative biology and taxonomic classification.</title>
        <authorList>
            <person name="Goeker M."/>
        </authorList>
    </citation>
    <scope>NUCLEOTIDE SEQUENCE [LARGE SCALE GENOMIC DNA]</scope>
    <source>
        <strain evidence="8 9">DSM 23841</strain>
    </source>
</reference>
<dbReference type="Pfam" id="PF00258">
    <property type="entry name" value="Flavodoxin_1"/>
    <property type="match status" value="1"/>
</dbReference>
<evidence type="ECO:0000256" key="3">
    <source>
        <dbReference type="ARBA" id="ARBA00022982"/>
    </source>
</evidence>
<dbReference type="PRINTS" id="PR00369">
    <property type="entry name" value="FLAVODOXIN"/>
</dbReference>
<keyword evidence="3" id="KW-0249">Electron transport</keyword>
<feature type="transmembrane region" description="Helical" evidence="5">
    <location>
        <begin position="12"/>
        <end position="29"/>
    </location>
</feature>
<keyword evidence="2" id="KW-0288">FMN</keyword>
<feature type="domain" description="Flavodoxin-like" evidence="6">
    <location>
        <begin position="48"/>
        <end position="185"/>
    </location>
</feature>
<dbReference type="GO" id="GO:0005829">
    <property type="term" value="C:cytosol"/>
    <property type="evidence" value="ECO:0007669"/>
    <property type="project" value="TreeGrafter"/>
</dbReference>
<keyword evidence="9" id="KW-1185">Reference proteome</keyword>
<evidence type="ECO:0000313" key="8">
    <source>
        <dbReference type="EMBL" id="RKT59288.1"/>
    </source>
</evidence>
<dbReference type="InterPro" id="IPR001094">
    <property type="entry name" value="Flavdoxin-like"/>
</dbReference>
<dbReference type="InterPro" id="IPR001709">
    <property type="entry name" value="Flavoprot_Pyr_Nucl_cyt_Rdtase"/>
</dbReference>
<dbReference type="EC" id="1.6.2.4" evidence="4"/>
<dbReference type="CDD" id="cd06200">
    <property type="entry name" value="SiR_like1"/>
    <property type="match status" value="1"/>
</dbReference>
<dbReference type="InterPro" id="IPR029039">
    <property type="entry name" value="Flavoprotein-like_sf"/>
</dbReference>
<evidence type="ECO:0000313" key="9">
    <source>
        <dbReference type="Proteomes" id="UP000270626"/>
    </source>
</evidence>
<evidence type="ECO:0000259" key="6">
    <source>
        <dbReference type="PROSITE" id="PS50902"/>
    </source>
</evidence>
<keyword evidence="5" id="KW-1133">Transmembrane helix</keyword>
<dbReference type="PROSITE" id="PS51384">
    <property type="entry name" value="FAD_FR"/>
    <property type="match status" value="1"/>
</dbReference>
<dbReference type="PANTHER" id="PTHR19384:SF17">
    <property type="entry name" value="NADPH--CYTOCHROME P450 REDUCTASE"/>
    <property type="match status" value="1"/>
</dbReference>
<keyword evidence="1" id="KW-0285">Flavoprotein</keyword>
<accession>A0A495WHG1</accession>
<gene>
    <name evidence="8" type="ORF">DFR40_1172</name>
</gene>
<dbReference type="InterPro" id="IPR017938">
    <property type="entry name" value="Riboflavin_synthase-like_b-brl"/>
</dbReference>
<dbReference type="Gene3D" id="2.40.30.10">
    <property type="entry name" value="Translation factors"/>
    <property type="match status" value="1"/>
</dbReference>
<dbReference type="InterPro" id="IPR001433">
    <property type="entry name" value="OxRdtase_FAD/NAD-bd"/>
</dbReference>
<dbReference type="PRINTS" id="PR00371">
    <property type="entry name" value="FPNCR"/>
</dbReference>
<dbReference type="SUPFAM" id="SSF52218">
    <property type="entry name" value="Flavoproteins"/>
    <property type="match status" value="1"/>
</dbReference>
<dbReference type="SUPFAM" id="SSF63380">
    <property type="entry name" value="Riboflavin synthase domain-like"/>
    <property type="match status" value="1"/>
</dbReference>
<protein>
    <recommendedName>
        <fullName evidence="4">NADPH--hemoprotein reductase</fullName>
        <ecNumber evidence="4">1.6.2.4</ecNumber>
    </recommendedName>
</protein>
<dbReference type="InterPro" id="IPR008254">
    <property type="entry name" value="Flavodoxin/NO_synth"/>
</dbReference>
<name>A0A495WHG1_9RHOO</name>
<dbReference type="Gene3D" id="3.40.50.80">
    <property type="entry name" value="Nucleotide-binding domain of ferredoxin-NADP reductase (FNR) module"/>
    <property type="match status" value="1"/>
</dbReference>
<dbReference type="GO" id="GO:0003958">
    <property type="term" value="F:NADPH-hemoprotein reductase activity"/>
    <property type="evidence" value="ECO:0007669"/>
    <property type="project" value="UniProtKB-EC"/>
</dbReference>
<evidence type="ECO:0000256" key="2">
    <source>
        <dbReference type="ARBA" id="ARBA00022643"/>
    </source>
</evidence>
<comment type="caution">
    <text evidence="8">The sequence shown here is derived from an EMBL/GenBank/DDBJ whole genome shotgun (WGS) entry which is preliminary data.</text>
</comment>
<keyword evidence="5" id="KW-0812">Transmembrane</keyword>
<dbReference type="SUPFAM" id="SSF52343">
    <property type="entry name" value="Ferredoxin reductase-like, C-terminal NADP-linked domain"/>
    <property type="match status" value="1"/>
</dbReference>
<keyword evidence="3" id="KW-0813">Transport</keyword>
<dbReference type="Pfam" id="PF00175">
    <property type="entry name" value="NAD_binding_1"/>
    <property type="match status" value="1"/>
</dbReference>
<dbReference type="EMBL" id="RBXP01000013">
    <property type="protein sequence ID" value="RKT59288.1"/>
    <property type="molecule type" value="Genomic_DNA"/>
</dbReference>
<evidence type="ECO:0000256" key="5">
    <source>
        <dbReference type="SAM" id="Phobius"/>
    </source>
</evidence>
<evidence type="ECO:0000259" key="7">
    <source>
        <dbReference type="PROSITE" id="PS51384"/>
    </source>
</evidence>
<dbReference type="OrthoDB" id="9816402at2"/>